<evidence type="ECO:0000313" key="1">
    <source>
        <dbReference type="EMBL" id="ATF25320.1"/>
    </source>
</evidence>
<dbReference type="RefSeq" id="WP_069133587.1">
    <property type="nucleotide sequence ID" value="NZ_CP023483.1"/>
</dbReference>
<dbReference type="Proteomes" id="UP000243591">
    <property type="component" value="Chromosome"/>
</dbReference>
<reference evidence="1 2" key="1">
    <citation type="submission" date="2017-09" db="EMBL/GenBank/DDBJ databases">
        <title>Complete Genome Sequences of Two Strains of the Meat Spoilage Bacterium Brochothrix thermosphacta Isolated from Ground Chicken.</title>
        <authorList>
            <person name="Paoli G.C."/>
            <person name="Wijey C."/>
            <person name="Chen C.-Y."/>
            <person name="Nguyen L."/>
            <person name="Yan X."/>
            <person name="Irwin P.L."/>
        </authorList>
    </citation>
    <scope>NUCLEOTIDE SEQUENCE [LARGE SCALE GENOMIC DNA]</scope>
    <source>
        <strain evidence="1 2">BI</strain>
    </source>
</reference>
<protein>
    <submittedName>
        <fullName evidence="1">Uncharacterized protein</fullName>
    </submittedName>
</protein>
<organism evidence="1 2">
    <name type="scientific">Brochothrix thermosphacta</name>
    <name type="common">Microbacterium thermosphactum</name>
    <dbReference type="NCBI Taxonomy" id="2756"/>
    <lineage>
        <taxon>Bacteria</taxon>
        <taxon>Bacillati</taxon>
        <taxon>Bacillota</taxon>
        <taxon>Bacilli</taxon>
        <taxon>Bacillales</taxon>
        <taxon>Listeriaceae</taxon>
        <taxon>Brochothrix</taxon>
    </lineage>
</organism>
<proteinExistence type="predicted"/>
<keyword evidence="2" id="KW-1185">Reference proteome</keyword>
<sequence>MKFLKVLAIRTGNNKGSDSSFKTKKNWKKPLDDIFTVIGWFLKFVKVLAIRTGNNKGSDSSFKTE</sequence>
<evidence type="ECO:0000313" key="2">
    <source>
        <dbReference type="Proteomes" id="UP000243591"/>
    </source>
</evidence>
<accession>A0A1D2L7T8</accession>
<dbReference type="KEGG" id="bths:CNY62_02325"/>
<name>A0A1D2L7T8_BROTH</name>
<gene>
    <name evidence="1" type="ORF">CNY62_02325</name>
</gene>
<dbReference type="EMBL" id="CP023483">
    <property type="protein sequence ID" value="ATF25320.1"/>
    <property type="molecule type" value="Genomic_DNA"/>
</dbReference>
<dbReference type="AlphaFoldDB" id="A0A1D2L7T8"/>